<evidence type="ECO:0000313" key="2">
    <source>
        <dbReference type="EMBL" id="KAG7155200.1"/>
    </source>
</evidence>
<name>A0A8J5JGI2_HOMAM</name>
<feature type="compositionally biased region" description="Polar residues" evidence="1">
    <location>
        <begin position="64"/>
        <end position="82"/>
    </location>
</feature>
<proteinExistence type="predicted"/>
<organism evidence="2 3">
    <name type="scientific">Homarus americanus</name>
    <name type="common">American lobster</name>
    <dbReference type="NCBI Taxonomy" id="6706"/>
    <lineage>
        <taxon>Eukaryota</taxon>
        <taxon>Metazoa</taxon>
        <taxon>Ecdysozoa</taxon>
        <taxon>Arthropoda</taxon>
        <taxon>Crustacea</taxon>
        <taxon>Multicrustacea</taxon>
        <taxon>Malacostraca</taxon>
        <taxon>Eumalacostraca</taxon>
        <taxon>Eucarida</taxon>
        <taxon>Decapoda</taxon>
        <taxon>Pleocyemata</taxon>
        <taxon>Astacidea</taxon>
        <taxon>Nephropoidea</taxon>
        <taxon>Nephropidae</taxon>
        <taxon>Homarus</taxon>
    </lineage>
</organism>
<comment type="caution">
    <text evidence="2">The sequence shown here is derived from an EMBL/GenBank/DDBJ whole genome shotgun (WGS) entry which is preliminary data.</text>
</comment>
<feature type="region of interest" description="Disordered" evidence="1">
    <location>
        <begin position="169"/>
        <end position="295"/>
    </location>
</feature>
<evidence type="ECO:0000313" key="3">
    <source>
        <dbReference type="Proteomes" id="UP000747542"/>
    </source>
</evidence>
<gene>
    <name evidence="2" type="ORF">Hamer_G020930</name>
</gene>
<feature type="compositionally biased region" description="Polar residues" evidence="1">
    <location>
        <begin position="251"/>
        <end position="269"/>
    </location>
</feature>
<dbReference type="AlphaFoldDB" id="A0A8J5JGI2"/>
<feature type="compositionally biased region" description="Polar residues" evidence="1">
    <location>
        <begin position="189"/>
        <end position="199"/>
    </location>
</feature>
<feature type="compositionally biased region" description="Low complexity" evidence="1">
    <location>
        <begin position="270"/>
        <end position="286"/>
    </location>
</feature>
<feature type="compositionally biased region" description="Polar residues" evidence="1">
    <location>
        <begin position="220"/>
        <end position="230"/>
    </location>
</feature>
<sequence>MKKSKDGLGPGKDGEDTVTLRRRDALVMPQPTKPPSSLVSPYSFMRRSCTFVAESSLGLRKSGSRTSFTGNNSSIHPASTRTPLRGQPAPAANKVVKDRKNLAMQVRQKKDMLEESTNGRSCVDGRVDESVSGGGRMSRLVGGLRAWSSTEDVRQSVMGAIGRTVSVIKQKPVSRKVKQAFGRPDPTIPETSKSNLTKPETSRHITPDSTKYKSNKSHITKNTPNKTQPSKVPASKKTVDKQLSERVQPGKPQSTKFQFGRTSASRCKSTPTPVTTPAHHTPTTTAAHHKSQDPK</sequence>
<dbReference type="Proteomes" id="UP000747542">
    <property type="component" value="Unassembled WGS sequence"/>
</dbReference>
<protein>
    <submittedName>
        <fullName evidence="2">Uncharacterized protein</fullName>
    </submittedName>
</protein>
<feature type="region of interest" description="Disordered" evidence="1">
    <location>
        <begin position="1"/>
        <end position="41"/>
    </location>
</feature>
<feature type="compositionally biased region" description="Basic and acidic residues" evidence="1">
    <location>
        <begin position="1"/>
        <end position="25"/>
    </location>
</feature>
<evidence type="ECO:0000256" key="1">
    <source>
        <dbReference type="SAM" id="MobiDB-lite"/>
    </source>
</evidence>
<accession>A0A8J5JGI2</accession>
<reference evidence="2" key="1">
    <citation type="journal article" date="2021" name="Sci. Adv.">
        <title>The American lobster genome reveals insights on longevity, neural, and immune adaptations.</title>
        <authorList>
            <person name="Polinski J.M."/>
            <person name="Zimin A.V."/>
            <person name="Clark K.F."/>
            <person name="Kohn A.B."/>
            <person name="Sadowski N."/>
            <person name="Timp W."/>
            <person name="Ptitsyn A."/>
            <person name="Khanna P."/>
            <person name="Romanova D.Y."/>
            <person name="Williams P."/>
            <person name="Greenwood S.J."/>
            <person name="Moroz L.L."/>
            <person name="Walt D.R."/>
            <person name="Bodnar A.G."/>
        </authorList>
    </citation>
    <scope>NUCLEOTIDE SEQUENCE</scope>
    <source>
        <strain evidence="2">GMGI-L3</strain>
    </source>
</reference>
<dbReference type="EMBL" id="JAHLQT010042628">
    <property type="protein sequence ID" value="KAG7155200.1"/>
    <property type="molecule type" value="Genomic_DNA"/>
</dbReference>
<keyword evidence="3" id="KW-1185">Reference proteome</keyword>
<feature type="region of interest" description="Disordered" evidence="1">
    <location>
        <begin position="60"/>
        <end position="94"/>
    </location>
</feature>
<feature type="region of interest" description="Disordered" evidence="1">
    <location>
        <begin position="108"/>
        <end position="135"/>
    </location>
</feature>